<dbReference type="Gene3D" id="2.40.50.40">
    <property type="match status" value="2"/>
</dbReference>
<dbReference type="GO" id="GO:0042393">
    <property type="term" value="F:histone binding"/>
    <property type="evidence" value="ECO:0007669"/>
    <property type="project" value="TreeGrafter"/>
</dbReference>
<dbReference type="PROSITE" id="PS51194">
    <property type="entry name" value="HELICASE_CTER"/>
    <property type="match status" value="1"/>
</dbReference>
<dbReference type="Pfam" id="PF00628">
    <property type="entry name" value="PHD"/>
    <property type="match status" value="1"/>
</dbReference>
<keyword evidence="3" id="KW-0479">Metal-binding</keyword>
<sequence length="2344" mass="260631">MREKNSGQVKMIDRNWATKRKRKRLPCGPDQCNGKESKAVPVESPRNPLAKRRLNNDSSLSQSSRKKKGHDGYYYECVVCDVGGNLLCCESCPRTYHLQCLNPPLKRTPPGKWHCPTCCEQNGSSRSMKNAESTSRTRTRIIVKNSKYETKSSDSSKAPEIIQSCIPQKNRSSCGEKSTSSLKVRFVHKKPDSSQADESCGMKWSIASPEESVKGTPPSVNIEVEDKPNVASVDTSGNKNSSGPIKEFHSSGETSVIQSNDGPSASKPDIPCNNDFSEEKFKSPLVCATKKSKKRKHKKGKEVSKKRPRSDKSKSALKTAGKLNSPSLGNSKPILKSNFVDHRVSISLSKEDLREKSSGIQQKDKRCSEESPDSSNKSDEIGVPLDDVRTCEQNALVEVQQVDRILGCRAQSIETKPSHNPMVCSITPKDADAMNNSSRVSGDSPSILLQESSKNLLDDNSPGNKDAEVEDAKISQIAEDRNDSGKGIENNAKADKLHVYRRSVAKKCIQGEGKVSTGTYSQGQGPLTVNTAVPDESTESISDLHKVTEKSLPVEDNEVEHVTPGDCTAPGTSETSVPCVCSTKDVDSDMRLNNNTETKGEAILEDLVPLNIDPTHFEYLVKWMGQSHIHNSWVSEVQLKVLAKRKLENYKAKYGTAILNICHEEWSQPQRVIALRASKDGNTEAFVKWSGLPYDDCTWERLNEPAIEKSSHLVDEFRQFEQQTLENDAYKAGPMKSKIDSQPSEILPLTQQPKELKGGLLFQHQLEALNWLRKCWHKSRNVILADEMGLGKTVSACAFLSSLYFEFKATLPCLVLVPLSTMPNWLSEFALWAPNLNVVEYHGCARARSMIRQYEWHARYPDCLNKRTEAYKFNVLLTTYEMVLADSSHLRGVPWEVLIVDEGHRLKNSGSKLFSLLNSFSFQHRILLTGTPLQNNIGEMYNLLNFLQPASFPSLSSFEEKFNDLTTTEKVEELKKLVAPHMLRRLKKDVMQNIPPKTERMVPVELSSIQAEYYRAMLTKNYQILRNIGKGVPQQSMLNIVMQLRKVCNHPYLIQGTEPDSGSVEFLHEMRIKASAKLTLLHSMLKLLYKEGHRVLIFSQMTKLLDILEDYLNVEYGPKTFERVDGSVSVAERQAAIARFNHDKSRFVFLLSTRSCGLGINLATADTVIIYDSDFNPHADIQAMNRAHRIGQSNRLLVYRLVVRASVEERILQLARKKLMLDQLFVNKSESQKEVEDILRWGTEELFNEPATVATKDKPENSPSKDEASADTESKQRRRVGGLGDVYQDKCTDGNTKILWDDSAVLKLLDRSILQSGPSEGADGDLDNDMLGSVKSLEWNEEPVEEPVTNDSPPVAEDVDAQIFEKKEADAPSGNEENEWDRLLRMRWEKYQSEEEAALGRGKRLRKAVSYSEAFAPHPSEALNEHGGNEEETPEREYTPAGKILKAKFAKLRARQKERLAQRNLVRVSEPTEELPPSTTKEGEIEPPGVVSEQASQVDNRKAICPVDTPEYKSTSRLKHNKKHNLGTHLDLSIRPSCPSSSGNLLANLSHSLSYAHPANNLLPVLGLCAPNANQLDSANRKKHESENSAGPNTSQSRKGKRIPDFPFRLDPGAGTSGDMDPKVHESGRDASNLLDTPSECPPNRFQSSILDSIFSFSSYPLTNTQGRSHNPFESSGSVLPAFHDRITQANLTFDETQRSKISHPANDVPKSYTDLFPNLSLGTKAETTVQDIPTRPFLPDFRLSAQDMPNFDRRAREVPPMLGLGLMHGTNSSLPENHKKVLDNIMMRTGSSFKKRSKVVAWSEDELDSLWIGVRRHGKGNWDVMLRDPKLKFSKYRTSEDLSTRWEDELVRIIGEAGRNAPTSAKSTSFSGISDGMMARALRGSKLSGFGGDYFSSPKSQSHLTDMRLGYGNPTSCLPPVDPSDHFNSRNDRYAPFPSWKPDEFQSHFRGDFSAGPSNRGVSSSNLHLEQSYLLNSLPSLGSMGMHHPNSYDLKQMEGERGANKYAKLPAYLDRSLSYMHDSSNMIQSSDAMSSRLFSGPNKQLYFGQPSVKDHPNPSDSAVNKLPHWLREAVSVPAGRPEPDLPPTVSAIAHSVRLLYGEEKPTIPPFTVPAPLPSQPKDPRRKLKKKGKLHRLRRGLADIATTSKDVDKSPLGDTVASGSISLESPVPSSVTMPVEPQLPSSTIRLAEFPGNETNNNLPCPNLNPTHVNHCEKPGMEMSPPEVLKLVASCVSPEPHVSSVPGMVSPSCVGSKLDIIEPSKEGDENESMELKNVSEEHKVGESSQVVDLGSQIPKKTSMQTESGDSSKTHSDPGKDNKPEVDDISSEETVSDDNKSEQEQL</sequence>
<dbReference type="InterPro" id="IPR000330">
    <property type="entry name" value="SNF2_N"/>
</dbReference>
<dbReference type="PROSITE" id="PS50013">
    <property type="entry name" value="CHROMO_2"/>
    <property type="match status" value="2"/>
</dbReference>
<evidence type="ECO:0000259" key="15">
    <source>
        <dbReference type="PROSITE" id="PS50016"/>
    </source>
</evidence>
<reference evidence="19 20" key="1">
    <citation type="submission" date="2020-06" db="EMBL/GenBank/DDBJ databases">
        <title>Transcriptomic and genomic resources for Thalictrum thalictroides and T. hernandezii: Facilitating candidate gene discovery in an emerging model plant lineage.</title>
        <authorList>
            <person name="Arias T."/>
            <person name="Riano-Pachon D.M."/>
            <person name="Di Stilio V.S."/>
        </authorList>
    </citation>
    <scope>NUCLEOTIDE SEQUENCE [LARGE SCALE GENOMIC DNA]</scope>
    <source>
        <strain evidence="20">cv. WT478/WT964</strain>
        <tissue evidence="19">Leaves</tissue>
    </source>
</reference>
<feature type="region of interest" description="Disordered" evidence="13">
    <location>
        <begin position="1469"/>
        <end position="1498"/>
    </location>
</feature>
<dbReference type="InterPro" id="IPR001650">
    <property type="entry name" value="Helicase_C-like"/>
</dbReference>
<dbReference type="Gene3D" id="1.10.10.60">
    <property type="entry name" value="Homeodomain-like"/>
    <property type="match status" value="1"/>
</dbReference>
<feature type="compositionally biased region" description="Polar residues" evidence="13">
    <location>
        <begin position="1588"/>
        <end position="1597"/>
    </location>
</feature>
<dbReference type="Gene3D" id="3.30.40.10">
    <property type="entry name" value="Zinc/RING finger domain, C3HC4 (zinc finger)"/>
    <property type="match status" value="1"/>
</dbReference>
<dbReference type="InterPro" id="IPR014001">
    <property type="entry name" value="Helicase_ATP-bd"/>
</dbReference>
<feature type="compositionally biased region" description="Basic and acidic residues" evidence="13">
    <location>
        <begin position="2335"/>
        <end position="2344"/>
    </location>
</feature>
<dbReference type="InterPro" id="IPR016197">
    <property type="entry name" value="Chromo-like_dom_sf"/>
</dbReference>
<dbReference type="SMART" id="SM01147">
    <property type="entry name" value="DUF1087"/>
    <property type="match status" value="1"/>
</dbReference>
<feature type="region of interest" description="Disordered" evidence="13">
    <location>
        <begin position="1414"/>
        <end position="1440"/>
    </location>
</feature>
<dbReference type="SUPFAM" id="SSF54160">
    <property type="entry name" value="Chromo domain-like"/>
    <property type="match status" value="2"/>
</dbReference>
<dbReference type="GO" id="GO:0003682">
    <property type="term" value="F:chromatin binding"/>
    <property type="evidence" value="ECO:0007669"/>
    <property type="project" value="TreeGrafter"/>
</dbReference>
<evidence type="ECO:0000256" key="5">
    <source>
        <dbReference type="ARBA" id="ARBA00022741"/>
    </source>
</evidence>
<evidence type="ECO:0000256" key="11">
    <source>
        <dbReference type="ARBA" id="ARBA00023242"/>
    </source>
</evidence>
<dbReference type="InterPro" id="IPR013083">
    <property type="entry name" value="Znf_RING/FYVE/PHD"/>
</dbReference>
<dbReference type="GO" id="GO:0005524">
    <property type="term" value="F:ATP binding"/>
    <property type="evidence" value="ECO:0007669"/>
    <property type="project" value="UniProtKB-KW"/>
</dbReference>
<feature type="compositionally biased region" description="Basic residues" evidence="13">
    <location>
        <begin position="290"/>
        <end position="300"/>
    </location>
</feature>
<dbReference type="CDD" id="cd18660">
    <property type="entry name" value="CD1_tandem"/>
    <property type="match status" value="1"/>
</dbReference>
<evidence type="ECO:0000256" key="13">
    <source>
        <dbReference type="SAM" id="MobiDB-lite"/>
    </source>
</evidence>
<dbReference type="InterPro" id="IPR001005">
    <property type="entry name" value="SANT/Myb"/>
</dbReference>
<feature type="region of interest" description="Disordered" evidence="13">
    <location>
        <begin position="1"/>
        <end position="68"/>
    </location>
</feature>
<evidence type="ECO:0000256" key="8">
    <source>
        <dbReference type="ARBA" id="ARBA00022833"/>
    </source>
</evidence>
<dbReference type="EMBL" id="JABWDY010005090">
    <property type="protein sequence ID" value="KAF5204706.1"/>
    <property type="molecule type" value="Genomic_DNA"/>
</dbReference>
<evidence type="ECO:0000256" key="6">
    <source>
        <dbReference type="ARBA" id="ARBA00022771"/>
    </source>
</evidence>
<keyword evidence="4" id="KW-0677">Repeat</keyword>
<dbReference type="SMART" id="SM00298">
    <property type="entry name" value="CHROMO"/>
    <property type="match status" value="2"/>
</dbReference>
<feature type="compositionally biased region" description="Polar residues" evidence="13">
    <location>
        <begin position="251"/>
        <end position="263"/>
    </location>
</feature>
<dbReference type="Gene3D" id="3.40.50.10810">
    <property type="entry name" value="Tandem AAA-ATPase domain"/>
    <property type="match status" value="1"/>
</dbReference>
<dbReference type="InterPro" id="IPR011011">
    <property type="entry name" value="Znf_FYVE_PHD"/>
</dbReference>
<dbReference type="InterPro" id="IPR038718">
    <property type="entry name" value="SNF2-like_sf"/>
</dbReference>
<dbReference type="GO" id="GO:0008270">
    <property type="term" value="F:zinc ion binding"/>
    <property type="evidence" value="ECO:0007669"/>
    <property type="project" value="UniProtKB-KW"/>
</dbReference>
<dbReference type="InterPro" id="IPR001965">
    <property type="entry name" value="Znf_PHD"/>
</dbReference>
<proteinExistence type="inferred from homology"/>
<evidence type="ECO:0000256" key="7">
    <source>
        <dbReference type="ARBA" id="ARBA00022801"/>
    </source>
</evidence>
<evidence type="ECO:0000256" key="4">
    <source>
        <dbReference type="ARBA" id="ARBA00022737"/>
    </source>
</evidence>
<comment type="caution">
    <text evidence="19">The sequence shown here is derived from an EMBL/GenBank/DDBJ whole genome shotgun (WGS) entry which is preliminary data.</text>
</comment>
<dbReference type="CDD" id="cd18793">
    <property type="entry name" value="SF2_C_SNF"/>
    <property type="match status" value="1"/>
</dbReference>
<feature type="compositionally biased region" description="Basic and acidic residues" evidence="13">
    <location>
        <begin position="2308"/>
        <end position="2324"/>
    </location>
</feature>
<evidence type="ECO:0000256" key="2">
    <source>
        <dbReference type="ARBA" id="ARBA00009687"/>
    </source>
</evidence>
<evidence type="ECO:0000313" key="20">
    <source>
        <dbReference type="Proteomes" id="UP000554482"/>
    </source>
</evidence>
<evidence type="ECO:0000256" key="12">
    <source>
        <dbReference type="PROSITE-ProRule" id="PRU00146"/>
    </source>
</evidence>
<dbReference type="InterPro" id="IPR023780">
    <property type="entry name" value="Chromo_domain"/>
</dbReference>
<dbReference type="PROSITE" id="PS50090">
    <property type="entry name" value="MYB_LIKE"/>
    <property type="match status" value="1"/>
</dbReference>
<feature type="compositionally biased region" description="Basic and acidic residues" evidence="13">
    <location>
        <begin position="465"/>
        <end position="490"/>
    </location>
</feature>
<feature type="region of interest" description="Disordered" evidence="13">
    <location>
        <begin position="2262"/>
        <end position="2344"/>
    </location>
</feature>
<dbReference type="GO" id="GO:0003677">
    <property type="term" value="F:DNA binding"/>
    <property type="evidence" value="ECO:0007669"/>
    <property type="project" value="TreeGrafter"/>
</dbReference>
<organism evidence="19 20">
    <name type="scientific">Thalictrum thalictroides</name>
    <name type="common">Rue-anemone</name>
    <name type="synonym">Anemone thalictroides</name>
    <dbReference type="NCBI Taxonomy" id="46969"/>
    <lineage>
        <taxon>Eukaryota</taxon>
        <taxon>Viridiplantae</taxon>
        <taxon>Streptophyta</taxon>
        <taxon>Embryophyta</taxon>
        <taxon>Tracheophyta</taxon>
        <taxon>Spermatophyta</taxon>
        <taxon>Magnoliopsida</taxon>
        <taxon>Ranunculales</taxon>
        <taxon>Ranunculaceae</taxon>
        <taxon>Thalictroideae</taxon>
        <taxon>Thalictrum</taxon>
    </lineage>
</organism>
<dbReference type="InterPro" id="IPR019787">
    <property type="entry name" value="Znf_PHD-finger"/>
</dbReference>
<feature type="domain" description="Myb-like" evidence="16">
    <location>
        <begin position="1795"/>
        <end position="1851"/>
    </location>
</feature>
<evidence type="ECO:0000256" key="3">
    <source>
        <dbReference type="ARBA" id="ARBA00022723"/>
    </source>
</evidence>
<dbReference type="CDD" id="cd15532">
    <property type="entry name" value="PHD2_CHD_II"/>
    <property type="match status" value="1"/>
</dbReference>
<dbReference type="InterPro" id="IPR009463">
    <property type="entry name" value="DUF1087"/>
</dbReference>
<dbReference type="OrthoDB" id="5857104at2759"/>
<evidence type="ECO:0000259" key="14">
    <source>
        <dbReference type="PROSITE" id="PS50013"/>
    </source>
</evidence>
<feature type="compositionally biased region" description="Basic and acidic residues" evidence="13">
    <location>
        <begin position="350"/>
        <end position="369"/>
    </location>
</feature>
<feature type="compositionally biased region" description="Polar residues" evidence="13">
    <location>
        <begin position="232"/>
        <end position="243"/>
    </location>
</feature>
<evidence type="ECO:0000259" key="16">
    <source>
        <dbReference type="PROSITE" id="PS50090"/>
    </source>
</evidence>
<keyword evidence="8" id="KW-0862">Zinc</keyword>
<dbReference type="InterPro" id="IPR049730">
    <property type="entry name" value="SNF2/RAD54-like_C"/>
</dbReference>
<evidence type="ECO:0000256" key="1">
    <source>
        <dbReference type="ARBA" id="ARBA00004123"/>
    </source>
</evidence>
<feature type="compositionally biased region" description="Basic and acidic residues" evidence="13">
    <location>
        <begin position="1255"/>
        <end position="1275"/>
    </location>
</feature>
<dbReference type="InterPro" id="IPR000953">
    <property type="entry name" value="Chromo/chromo_shadow_dom"/>
</dbReference>
<feature type="compositionally biased region" description="Acidic residues" evidence="13">
    <location>
        <begin position="2325"/>
        <end position="2334"/>
    </location>
</feature>
<evidence type="ECO:0000259" key="17">
    <source>
        <dbReference type="PROSITE" id="PS51192"/>
    </source>
</evidence>
<comment type="similarity">
    <text evidence="2">Belongs to the SNF2/RAD54 helicase family. ISWI subfamily.</text>
</comment>
<feature type="compositionally biased region" description="Pro residues" evidence="13">
    <location>
        <begin position="2110"/>
        <end position="2121"/>
    </location>
</feature>
<evidence type="ECO:0000259" key="18">
    <source>
        <dbReference type="PROSITE" id="PS51194"/>
    </source>
</evidence>
<dbReference type="SUPFAM" id="SSF52540">
    <property type="entry name" value="P-loop containing nucleoside triphosphate hydrolases"/>
    <property type="match status" value="2"/>
</dbReference>
<dbReference type="PROSITE" id="PS50016">
    <property type="entry name" value="ZF_PHD_2"/>
    <property type="match status" value="1"/>
</dbReference>
<evidence type="ECO:0000256" key="10">
    <source>
        <dbReference type="ARBA" id="ARBA00023054"/>
    </source>
</evidence>
<dbReference type="SMART" id="SM00490">
    <property type="entry name" value="HELICc"/>
    <property type="match status" value="1"/>
</dbReference>
<feature type="compositionally biased region" description="Basic residues" evidence="13">
    <location>
        <begin position="2124"/>
        <end position="2134"/>
    </location>
</feature>
<feature type="region of interest" description="Disordered" evidence="13">
    <location>
        <begin position="1578"/>
        <end position="1643"/>
    </location>
</feature>
<dbReference type="CDD" id="cd11660">
    <property type="entry name" value="SANT_TRF"/>
    <property type="match status" value="1"/>
</dbReference>
<feature type="compositionally biased region" description="Basic and acidic residues" evidence="13">
    <location>
        <begin position="1620"/>
        <end position="1629"/>
    </location>
</feature>
<dbReference type="GO" id="GO:0000785">
    <property type="term" value="C:chromatin"/>
    <property type="evidence" value="ECO:0007669"/>
    <property type="project" value="TreeGrafter"/>
</dbReference>
<dbReference type="GO" id="GO:0005634">
    <property type="term" value="C:nucleus"/>
    <property type="evidence" value="ECO:0007669"/>
    <property type="project" value="UniProtKB-SubCell"/>
</dbReference>
<dbReference type="PANTHER" id="PTHR45623:SF28">
    <property type="entry name" value="PROTEIN CHROMATIN REMODELING 4"/>
    <property type="match status" value="1"/>
</dbReference>
<protein>
    <submittedName>
        <fullName evidence="19">Chromatin remodeling</fullName>
    </submittedName>
</protein>
<dbReference type="Proteomes" id="UP000554482">
    <property type="component" value="Unassembled WGS sequence"/>
</dbReference>
<dbReference type="FunFam" id="3.40.50.300:FF:000607">
    <property type="entry name" value="chromodomain-helicase-DNA-binding protein 1-like isoform X1"/>
    <property type="match status" value="1"/>
</dbReference>
<feature type="region of interest" description="Disordered" evidence="13">
    <location>
        <begin position="2110"/>
        <end position="2134"/>
    </location>
</feature>
<feature type="compositionally biased region" description="Polar residues" evidence="13">
    <location>
        <begin position="2297"/>
        <end position="2307"/>
    </location>
</feature>
<feature type="domain" description="PHD-type" evidence="15">
    <location>
        <begin position="74"/>
        <end position="121"/>
    </location>
</feature>
<dbReference type="InterPro" id="IPR027417">
    <property type="entry name" value="P-loop_NTPase"/>
</dbReference>
<gene>
    <name evidence="19" type="ORF">FRX31_005707</name>
</gene>
<feature type="region of interest" description="Disordered" evidence="13">
    <location>
        <begin position="208"/>
        <end position="334"/>
    </location>
</feature>
<dbReference type="PROSITE" id="PS01359">
    <property type="entry name" value="ZF_PHD_1"/>
    <property type="match status" value="1"/>
</dbReference>
<keyword evidence="6 12" id="KW-0863">Zinc-finger</keyword>
<dbReference type="GO" id="GO:0016887">
    <property type="term" value="F:ATP hydrolysis activity"/>
    <property type="evidence" value="ECO:0007669"/>
    <property type="project" value="TreeGrafter"/>
</dbReference>
<dbReference type="Pfam" id="PF00271">
    <property type="entry name" value="Helicase_C"/>
    <property type="match status" value="1"/>
</dbReference>
<dbReference type="Gene3D" id="3.40.50.300">
    <property type="entry name" value="P-loop containing nucleotide triphosphate hydrolases"/>
    <property type="match status" value="1"/>
</dbReference>
<name>A0A7J6X4I0_THATH</name>
<dbReference type="InterPro" id="IPR019786">
    <property type="entry name" value="Zinc_finger_PHD-type_CS"/>
</dbReference>
<feature type="domain" description="Chromo" evidence="14">
    <location>
        <begin position="667"/>
        <end position="729"/>
    </location>
</feature>
<dbReference type="Pfam" id="PF06465">
    <property type="entry name" value="DUF1087"/>
    <property type="match status" value="1"/>
</dbReference>
<keyword evidence="7" id="KW-0378">Hydrolase</keyword>
<dbReference type="CDD" id="cd18659">
    <property type="entry name" value="CD2_tandem"/>
    <property type="match status" value="1"/>
</dbReference>
<dbReference type="Pfam" id="PF00385">
    <property type="entry name" value="Chromo"/>
    <property type="match status" value="1"/>
</dbReference>
<dbReference type="Pfam" id="PF00176">
    <property type="entry name" value="SNF2-rel_dom"/>
    <property type="match status" value="1"/>
</dbReference>
<dbReference type="PROSITE" id="PS51192">
    <property type="entry name" value="HELICASE_ATP_BIND_1"/>
    <property type="match status" value="1"/>
</dbReference>
<dbReference type="SMART" id="SM00487">
    <property type="entry name" value="DEXDc"/>
    <property type="match status" value="1"/>
</dbReference>
<feature type="compositionally biased region" description="Basic and acidic residues" evidence="13">
    <location>
        <begin position="301"/>
        <end position="314"/>
    </location>
</feature>
<feature type="compositionally biased region" description="Basic and acidic residues" evidence="13">
    <location>
        <begin position="2262"/>
        <end position="2284"/>
    </location>
</feature>
<keyword evidence="10" id="KW-0175">Coiled coil</keyword>
<dbReference type="SUPFAM" id="SSF46689">
    <property type="entry name" value="Homeodomain-like"/>
    <property type="match status" value="1"/>
</dbReference>
<evidence type="ECO:0000313" key="19">
    <source>
        <dbReference type="EMBL" id="KAF5204706.1"/>
    </source>
</evidence>
<accession>A0A7J6X4I0</accession>
<feature type="region of interest" description="Disordered" evidence="13">
    <location>
        <begin position="1249"/>
        <end position="1281"/>
    </location>
</feature>
<keyword evidence="20" id="KW-1185">Reference proteome</keyword>
<dbReference type="InterPro" id="IPR009057">
    <property type="entry name" value="Homeodomain-like_sf"/>
</dbReference>
<keyword evidence="9" id="KW-0067">ATP-binding</keyword>
<keyword evidence="5" id="KW-0547">Nucleotide-binding</keyword>
<comment type="subcellular location">
    <subcellularLocation>
        <location evidence="1">Nucleus</location>
    </subcellularLocation>
</comment>
<feature type="domain" description="Chromo" evidence="14">
    <location>
        <begin position="598"/>
        <end position="653"/>
    </location>
</feature>
<evidence type="ECO:0000256" key="9">
    <source>
        <dbReference type="ARBA" id="ARBA00022840"/>
    </source>
</evidence>
<feature type="domain" description="Helicase C-terminal" evidence="18">
    <location>
        <begin position="1083"/>
        <end position="1239"/>
    </location>
</feature>
<keyword evidence="11" id="KW-0539">Nucleus</keyword>
<dbReference type="PANTHER" id="PTHR45623">
    <property type="entry name" value="CHROMODOMAIN-HELICASE-DNA-BINDING PROTEIN 3-RELATED-RELATED"/>
    <property type="match status" value="1"/>
</dbReference>
<dbReference type="SMART" id="SM00249">
    <property type="entry name" value="PHD"/>
    <property type="match status" value="1"/>
</dbReference>
<feature type="domain" description="Helicase ATP-binding" evidence="17">
    <location>
        <begin position="773"/>
        <end position="950"/>
    </location>
</feature>
<dbReference type="GO" id="GO:0140658">
    <property type="term" value="F:ATP-dependent chromatin remodeler activity"/>
    <property type="evidence" value="ECO:0007669"/>
    <property type="project" value="TreeGrafter"/>
</dbReference>
<dbReference type="SUPFAM" id="SSF57903">
    <property type="entry name" value="FYVE/PHD zinc finger"/>
    <property type="match status" value="1"/>
</dbReference>
<feature type="region of interest" description="Disordered" evidence="13">
    <location>
        <begin position="350"/>
        <end position="384"/>
    </location>
</feature>
<feature type="region of interest" description="Disordered" evidence="13">
    <location>
        <begin position="454"/>
        <end position="490"/>
    </location>
</feature>